<evidence type="ECO:0000259" key="2">
    <source>
        <dbReference type="PROSITE" id="PS50943"/>
    </source>
</evidence>
<dbReference type="InterPro" id="IPR010359">
    <property type="entry name" value="IrrE_HExxH"/>
</dbReference>
<protein>
    <submittedName>
        <fullName evidence="3">XRE family transcriptional regulator</fullName>
    </submittedName>
</protein>
<dbReference type="InterPro" id="IPR052345">
    <property type="entry name" value="Rad_response_metalloprotease"/>
</dbReference>
<dbReference type="Pfam" id="PF01381">
    <property type="entry name" value="HTH_3"/>
    <property type="match status" value="1"/>
</dbReference>
<dbReference type="AlphaFoldDB" id="A0A9Q7UMW9"/>
<dbReference type="Gene3D" id="1.10.260.40">
    <property type="entry name" value="lambda repressor-like DNA-binding domains"/>
    <property type="match status" value="1"/>
</dbReference>
<sequence length="374" mass="40973">MIAGALFNPSRLTLARKRRGLTMTKLAAAIGVEPRSISAYEKGEFGPDDDRLAKLAAVLGFPKAFFFGDDLDEPTPDIASFRALSKMSAGQRDTALGAGAIALMLNSWIEARFELPAQDLPDLSREDDPEAAAMALRQQWGLGEMPVKNMVHLLESKGVRVFSLSVDAAEVDAFSMWRQSTPFVFLNTKKSAEHSRFDSAHELGHLVLHRHGSPQGREAERQANAFASAFLMPRASVLAYAPRAATLDHLVKLKKYWSVSVAALTYRLHTVGVLTDWHYQSLYIELSSRGYRKSEPDEGQRESSQVLQKVFSALRDESISKGDIASELCVAVEELDQLVFGLALTGLSGGGTGKTRTGKPPQLHVVSSREDICK</sequence>
<comment type="similarity">
    <text evidence="1">Belongs to the short-chain fatty acyl-CoA assimilation regulator (ScfR) family.</text>
</comment>
<dbReference type="InterPro" id="IPR010982">
    <property type="entry name" value="Lambda_DNA-bd_dom_sf"/>
</dbReference>
<evidence type="ECO:0000313" key="4">
    <source>
        <dbReference type="Proteomes" id="UP000254259"/>
    </source>
</evidence>
<gene>
    <name evidence="3" type="ORF">CBM2636_10007</name>
</gene>
<proteinExistence type="inferred from homology"/>
<evidence type="ECO:0000313" key="3">
    <source>
        <dbReference type="EMBL" id="SPD62991.1"/>
    </source>
</evidence>
<reference evidence="3 4" key="1">
    <citation type="submission" date="2018-01" db="EMBL/GenBank/DDBJ databases">
        <authorList>
            <person name="Clerissi C."/>
        </authorList>
    </citation>
    <scope>NUCLEOTIDE SEQUENCE [LARGE SCALE GENOMIC DNA]</scope>
    <source>
        <strain evidence="3">Cupriavidus taiwanensis SWF 66322</strain>
    </source>
</reference>
<name>A0A9Q7UMW9_9BURK</name>
<feature type="domain" description="HTH cro/C1-type" evidence="2">
    <location>
        <begin position="12"/>
        <end position="66"/>
    </location>
</feature>
<dbReference type="PANTHER" id="PTHR43236:SF1">
    <property type="entry name" value="BLL7220 PROTEIN"/>
    <property type="match status" value="1"/>
</dbReference>
<dbReference type="SUPFAM" id="SSF47413">
    <property type="entry name" value="lambda repressor-like DNA-binding domains"/>
    <property type="match status" value="1"/>
</dbReference>
<accession>A0A9Q7UMW9</accession>
<dbReference type="CDD" id="cd00093">
    <property type="entry name" value="HTH_XRE"/>
    <property type="match status" value="1"/>
</dbReference>
<dbReference type="Gene3D" id="1.10.10.2910">
    <property type="match status" value="1"/>
</dbReference>
<dbReference type="InterPro" id="IPR001387">
    <property type="entry name" value="Cro/C1-type_HTH"/>
</dbReference>
<dbReference type="Pfam" id="PF06114">
    <property type="entry name" value="Peptidase_M78"/>
    <property type="match status" value="1"/>
</dbReference>
<dbReference type="Proteomes" id="UP000254259">
    <property type="component" value="Chromosome CBM2636"/>
</dbReference>
<evidence type="ECO:0000256" key="1">
    <source>
        <dbReference type="ARBA" id="ARBA00007227"/>
    </source>
</evidence>
<dbReference type="EMBL" id="LT984813">
    <property type="protein sequence ID" value="SPD62991.1"/>
    <property type="molecule type" value="Genomic_DNA"/>
</dbReference>
<dbReference type="GO" id="GO:0003677">
    <property type="term" value="F:DNA binding"/>
    <property type="evidence" value="ECO:0007669"/>
    <property type="project" value="InterPro"/>
</dbReference>
<dbReference type="SMART" id="SM00530">
    <property type="entry name" value="HTH_XRE"/>
    <property type="match status" value="1"/>
</dbReference>
<organism evidence="3 4">
    <name type="scientific">Cupriavidus taiwanensis</name>
    <dbReference type="NCBI Taxonomy" id="164546"/>
    <lineage>
        <taxon>Bacteria</taxon>
        <taxon>Pseudomonadati</taxon>
        <taxon>Pseudomonadota</taxon>
        <taxon>Betaproteobacteria</taxon>
        <taxon>Burkholderiales</taxon>
        <taxon>Burkholderiaceae</taxon>
        <taxon>Cupriavidus</taxon>
    </lineage>
</organism>
<dbReference type="PANTHER" id="PTHR43236">
    <property type="entry name" value="ANTITOXIN HIGA1"/>
    <property type="match status" value="1"/>
</dbReference>
<dbReference type="PROSITE" id="PS50943">
    <property type="entry name" value="HTH_CROC1"/>
    <property type="match status" value="1"/>
</dbReference>